<evidence type="ECO:0000259" key="2">
    <source>
        <dbReference type="SMART" id="SM00579"/>
    </source>
</evidence>
<dbReference type="SUPFAM" id="SSF81383">
    <property type="entry name" value="F-box domain"/>
    <property type="match status" value="1"/>
</dbReference>
<dbReference type="CDD" id="cd22160">
    <property type="entry name" value="F-box_AtFBL13-like"/>
    <property type="match status" value="1"/>
</dbReference>
<dbReference type="EMBL" id="JBANAX010000732">
    <property type="protein sequence ID" value="KAL1195175.1"/>
    <property type="molecule type" value="Genomic_DNA"/>
</dbReference>
<sequence>MDKISQLSDDLLIKILSLVETRDAVAMSSLSKRWKSLWKLVPRLIFEDYSDEDEDAETKETHWRNLSHFVYGILLFHKAPVLETFHLNVASDLLALEVDSWVRIAVERYVRDLKISFHYDHGLIRLPSSLFRCETLETLELHRVILLEVPCQFRFRSIRTLRLLSVKYPDEECFCRIISSCPVVKNLDVETNNSNVAIFTINLPSLESLTVRDSLIECLPHEYLFVIYSNSLKLLNILDYFGEVSIIGNMLELVEANLQTLSRHENVLKSITSVKRLSLCLDGEAQYPTGNVFIQLVRLEICMCQENWSNMFVCMLQHSPKLQILKLVENHGMFVDRKIGWVQPSCVPECLLFNLKSFEWRNYQGSEEEKQVAIYILKNARRLVTAIIDPDSVKLVHRRKVLEDLEFATRGSRACELQWPERKLVQEQVLKLSLYH</sequence>
<dbReference type="AlphaFoldDB" id="A0ABD1A5Z8"/>
<dbReference type="InterPro" id="IPR006566">
    <property type="entry name" value="FBD"/>
</dbReference>
<feature type="domain" description="FBD" evidence="2">
    <location>
        <begin position="349"/>
        <end position="420"/>
    </location>
</feature>
<dbReference type="Pfam" id="PF00646">
    <property type="entry name" value="F-box"/>
    <property type="match status" value="1"/>
</dbReference>
<dbReference type="InterPro" id="IPR055411">
    <property type="entry name" value="LRR_FXL15/At3g58940/PEG3-like"/>
</dbReference>
<name>A0ABD1A5Z8_CARAN</name>
<protein>
    <submittedName>
        <fullName evidence="3">F-box/FBD/LRR-repeat protein</fullName>
    </submittedName>
</protein>
<comment type="caution">
    <text evidence="3">The sequence shown here is derived from an EMBL/GenBank/DDBJ whole genome shotgun (WGS) entry which is preliminary data.</text>
</comment>
<accession>A0ABD1A5Z8</accession>
<keyword evidence="4" id="KW-1185">Reference proteome</keyword>
<proteinExistence type="predicted"/>
<feature type="domain" description="F-box" evidence="1">
    <location>
        <begin position="7"/>
        <end position="47"/>
    </location>
</feature>
<dbReference type="Gene3D" id="3.80.10.10">
    <property type="entry name" value="Ribonuclease Inhibitor"/>
    <property type="match status" value="1"/>
</dbReference>
<dbReference type="PANTHER" id="PTHR31900">
    <property type="entry name" value="F-BOX/RNI SUPERFAMILY PROTEIN-RELATED"/>
    <property type="match status" value="1"/>
</dbReference>
<dbReference type="Proteomes" id="UP001558713">
    <property type="component" value="Unassembled WGS sequence"/>
</dbReference>
<dbReference type="Gene3D" id="1.20.1280.50">
    <property type="match status" value="1"/>
</dbReference>
<dbReference type="PANTHER" id="PTHR31900:SF34">
    <property type="entry name" value="EMB|CAB62440.1-RELATED"/>
    <property type="match status" value="1"/>
</dbReference>
<dbReference type="SMART" id="SM00579">
    <property type="entry name" value="FBD"/>
    <property type="match status" value="1"/>
</dbReference>
<dbReference type="Pfam" id="PF08387">
    <property type="entry name" value="FBD"/>
    <property type="match status" value="1"/>
</dbReference>
<dbReference type="InterPro" id="IPR001810">
    <property type="entry name" value="F-box_dom"/>
</dbReference>
<dbReference type="InterPro" id="IPR036047">
    <property type="entry name" value="F-box-like_dom_sf"/>
</dbReference>
<evidence type="ECO:0000259" key="1">
    <source>
        <dbReference type="SMART" id="SM00256"/>
    </source>
</evidence>
<dbReference type="SUPFAM" id="SSF52047">
    <property type="entry name" value="RNI-like"/>
    <property type="match status" value="1"/>
</dbReference>
<dbReference type="Pfam" id="PF24758">
    <property type="entry name" value="LRR_At5g56370"/>
    <property type="match status" value="1"/>
</dbReference>
<evidence type="ECO:0000313" key="4">
    <source>
        <dbReference type="Proteomes" id="UP001558713"/>
    </source>
</evidence>
<evidence type="ECO:0000313" key="3">
    <source>
        <dbReference type="EMBL" id="KAL1195175.1"/>
    </source>
</evidence>
<dbReference type="SMART" id="SM00256">
    <property type="entry name" value="FBOX"/>
    <property type="match status" value="1"/>
</dbReference>
<dbReference type="InterPro" id="IPR053781">
    <property type="entry name" value="F-box_AtFBL13-like"/>
</dbReference>
<organism evidence="3 4">
    <name type="scientific">Cardamine amara subsp. amara</name>
    <dbReference type="NCBI Taxonomy" id="228776"/>
    <lineage>
        <taxon>Eukaryota</taxon>
        <taxon>Viridiplantae</taxon>
        <taxon>Streptophyta</taxon>
        <taxon>Embryophyta</taxon>
        <taxon>Tracheophyta</taxon>
        <taxon>Spermatophyta</taxon>
        <taxon>Magnoliopsida</taxon>
        <taxon>eudicotyledons</taxon>
        <taxon>Gunneridae</taxon>
        <taxon>Pentapetalae</taxon>
        <taxon>rosids</taxon>
        <taxon>malvids</taxon>
        <taxon>Brassicales</taxon>
        <taxon>Brassicaceae</taxon>
        <taxon>Cardamineae</taxon>
        <taxon>Cardamine</taxon>
    </lineage>
</organism>
<gene>
    <name evidence="3" type="ORF">V5N11_029089</name>
</gene>
<reference evidence="3 4" key="1">
    <citation type="submission" date="2024-04" db="EMBL/GenBank/DDBJ databases">
        <title>Genome assembly C_amara_ONT_v2.</title>
        <authorList>
            <person name="Yant L."/>
            <person name="Moore C."/>
            <person name="Slenker M."/>
        </authorList>
    </citation>
    <scope>NUCLEOTIDE SEQUENCE [LARGE SCALE GENOMIC DNA]</scope>
    <source>
        <tissue evidence="3">Leaf</tissue>
    </source>
</reference>
<dbReference type="InterPro" id="IPR032675">
    <property type="entry name" value="LRR_dom_sf"/>
</dbReference>
<dbReference type="InterPro" id="IPR050232">
    <property type="entry name" value="FBL13/AtMIF1-like"/>
</dbReference>